<dbReference type="Pfam" id="PF00487">
    <property type="entry name" value="FA_desaturase"/>
    <property type="match status" value="1"/>
</dbReference>
<feature type="transmembrane region" description="Helical" evidence="1">
    <location>
        <begin position="187"/>
        <end position="206"/>
    </location>
</feature>
<dbReference type="AlphaFoldDB" id="A0A7M3T5A2"/>
<feature type="domain" description="Fatty acid desaturase" evidence="2">
    <location>
        <begin position="34"/>
        <end position="269"/>
    </location>
</feature>
<evidence type="ECO:0000259" key="2">
    <source>
        <dbReference type="Pfam" id="PF00487"/>
    </source>
</evidence>
<dbReference type="RefSeq" id="WP_165101655.1">
    <property type="nucleotide sequence ID" value="NZ_CP049056.1"/>
</dbReference>
<proteinExistence type="predicted"/>
<sequence length="298" mass="33361">MLAALRAETPTWAALTTCYALFVGLTLAAPEIPYGLAYFALAIVIAFHSSLQHEAIHGHPTPWPAANEALVCLPLNLVYPYRRYRDTHLSHHLDARLTDPYDDPESWYLDPEAWVRHPWWLKRLLVVNNAAIGRMLIGPALGFIRFFAADARRAASGDRGVIAAWALHGAGLVFLIAWLRFAGVSPWGYALAAYGGLSLISLRSFLEHRADERVSGRSVIVEDRGPLALLFLNNNLHAVHHAHPGIPWAALPKYYRAHRERFVALNGGYVFRSYREVLARHAFRPKEPPAHPLMGPRP</sequence>
<keyword evidence="1" id="KW-0472">Membrane</keyword>
<dbReference type="GO" id="GO:0006629">
    <property type="term" value="P:lipid metabolic process"/>
    <property type="evidence" value="ECO:0007669"/>
    <property type="project" value="InterPro"/>
</dbReference>
<keyword evidence="1" id="KW-1133">Transmembrane helix</keyword>
<organism evidence="3 4">
    <name type="scientific">Pikeienuella piscinae</name>
    <dbReference type="NCBI Taxonomy" id="2748098"/>
    <lineage>
        <taxon>Bacteria</taxon>
        <taxon>Pseudomonadati</taxon>
        <taxon>Pseudomonadota</taxon>
        <taxon>Alphaproteobacteria</taxon>
        <taxon>Rhodobacterales</taxon>
        <taxon>Paracoccaceae</taxon>
        <taxon>Pikeienuella</taxon>
    </lineage>
</organism>
<evidence type="ECO:0000313" key="3">
    <source>
        <dbReference type="EMBL" id="QIE57183.1"/>
    </source>
</evidence>
<protein>
    <submittedName>
        <fullName evidence="3">Fatty acid desaturase</fullName>
    </submittedName>
</protein>
<keyword evidence="1" id="KW-0812">Transmembrane</keyword>
<feature type="transmembrane region" description="Helical" evidence="1">
    <location>
        <begin position="124"/>
        <end position="148"/>
    </location>
</feature>
<feature type="transmembrane region" description="Helical" evidence="1">
    <location>
        <begin position="160"/>
        <end position="181"/>
    </location>
</feature>
<dbReference type="InterPro" id="IPR005804">
    <property type="entry name" value="FA_desaturase_dom"/>
</dbReference>
<evidence type="ECO:0000256" key="1">
    <source>
        <dbReference type="SAM" id="Phobius"/>
    </source>
</evidence>
<dbReference type="Proteomes" id="UP000503336">
    <property type="component" value="Chromosome"/>
</dbReference>
<dbReference type="KEGG" id="hdh:G5B40_18105"/>
<evidence type="ECO:0000313" key="4">
    <source>
        <dbReference type="Proteomes" id="UP000503336"/>
    </source>
</evidence>
<accession>A0A7M3T5A2</accession>
<name>A0A7M3T5A2_9RHOB</name>
<gene>
    <name evidence="3" type="ORF">G5B40_18105</name>
</gene>
<dbReference type="EMBL" id="CP049056">
    <property type="protein sequence ID" value="QIE57183.1"/>
    <property type="molecule type" value="Genomic_DNA"/>
</dbReference>
<keyword evidence="4" id="KW-1185">Reference proteome</keyword>
<reference evidence="3 4" key="1">
    <citation type="submission" date="2020-02" db="EMBL/GenBank/DDBJ databases">
        <title>complete genome sequence of Rhodobacteraceae bacterium.</title>
        <authorList>
            <person name="Park J."/>
            <person name="Kim Y.-S."/>
            <person name="Kim K.-H."/>
        </authorList>
    </citation>
    <scope>NUCLEOTIDE SEQUENCE [LARGE SCALE GENOMIC DNA]</scope>
    <source>
        <strain evidence="3 4">RR4-56</strain>
    </source>
</reference>